<reference evidence="2 3" key="1">
    <citation type="journal article" date="2018" name="PLoS Pathog.">
        <title>Evolution of structural diversity of trichothecenes, a family of toxins produced by plant pathogenic and entomopathogenic fungi.</title>
        <authorList>
            <person name="Proctor R.H."/>
            <person name="McCormick S.P."/>
            <person name="Kim H.S."/>
            <person name="Cardoza R.E."/>
            <person name="Stanley A.M."/>
            <person name="Lindo L."/>
            <person name="Kelly A."/>
            <person name="Brown D.W."/>
            <person name="Lee T."/>
            <person name="Vaughan M.M."/>
            <person name="Alexander N.J."/>
            <person name="Busman M."/>
            <person name="Gutierrez S."/>
        </authorList>
    </citation>
    <scope>NUCLEOTIDE SEQUENCE [LARGE SCALE GENOMIC DNA]</scope>
    <source>
        <strain evidence="2 3">NRRL 20695</strain>
    </source>
</reference>
<protein>
    <submittedName>
        <fullName evidence="2">Uncharacterized protein</fullName>
    </submittedName>
</protein>
<evidence type="ECO:0000313" key="2">
    <source>
        <dbReference type="EMBL" id="RGP71105.1"/>
    </source>
</evidence>
<dbReference type="AlphaFoldDB" id="A0A395SFX6"/>
<comment type="caution">
    <text evidence="2">The sequence shown here is derived from an EMBL/GenBank/DDBJ whole genome shotgun (WGS) entry which is preliminary data.</text>
</comment>
<dbReference type="EMBL" id="PXOG01000163">
    <property type="protein sequence ID" value="RGP71105.1"/>
    <property type="molecule type" value="Genomic_DNA"/>
</dbReference>
<sequence length="158" mass="17713">MQTRRSTRIASHQEDAPAAAVPPETPKLRGQKRNAAGSAKPSGEQVSLDNSRVARALATPASIERHPGSKSEEEEEEDDEEYFFGGADEDEDFLEDDEDDEEDQFDLDEAEEPSAEEEDDDDNVDRLFGKEVVNYYARPLRSPLGVTRIGRSKSKRRN</sequence>
<name>A0A395SFX6_9HYPO</name>
<evidence type="ECO:0000313" key="3">
    <source>
        <dbReference type="Proteomes" id="UP000266234"/>
    </source>
</evidence>
<keyword evidence="3" id="KW-1185">Reference proteome</keyword>
<gene>
    <name evidence="2" type="ORF">FLONG3_7233</name>
</gene>
<proteinExistence type="predicted"/>
<feature type="compositionally biased region" description="Polar residues" evidence="1">
    <location>
        <begin position="1"/>
        <end position="10"/>
    </location>
</feature>
<dbReference type="Proteomes" id="UP000266234">
    <property type="component" value="Unassembled WGS sequence"/>
</dbReference>
<accession>A0A395SFX6</accession>
<organism evidence="2 3">
    <name type="scientific">Fusarium longipes</name>
    <dbReference type="NCBI Taxonomy" id="694270"/>
    <lineage>
        <taxon>Eukaryota</taxon>
        <taxon>Fungi</taxon>
        <taxon>Dikarya</taxon>
        <taxon>Ascomycota</taxon>
        <taxon>Pezizomycotina</taxon>
        <taxon>Sordariomycetes</taxon>
        <taxon>Hypocreomycetidae</taxon>
        <taxon>Hypocreales</taxon>
        <taxon>Nectriaceae</taxon>
        <taxon>Fusarium</taxon>
    </lineage>
</organism>
<evidence type="ECO:0000256" key="1">
    <source>
        <dbReference type="SAM" id="MobiDB-lite"/>
    </source>
</evidence>
<feature type="region of interest" description="Disordered" evidence="1">
    <location>
        <begin position="1"/>
        <end position="125"/>
    </location>
</feature>
<feature type="compositionally biased region" description="Acidic residues" evidence="1">
    <location>
        <begin position="72"/>
        <end position="123"/>
    </location>
</feature>